<reference evidence="1 2" key="1">
    <citation type="submission" date="2015-01" db="EMBL/GenBank/DDBJ databases">
        <title>Evolution of Trichinella species and genotypes.</title>
        <authorList>
            <person name="Korhonen P.K."/>
            <person name="Edoardo P."/>
            <person name="Giuseppe L.R."/>
            <person name="Gasser R.B."/>
        </authorList>
    </citation>
    <scope>NUCLEOTIDE SEQUENCE [LARGE SCALE GENOMIC DNA]</scope>
    <source>
        <strain evidence="1">ISS176</strain>
    </source>
</reference>
<dbReference type="Proteomes" id="UP000054826">
    <property type="component" value="Unassembled WGS sequence"/>
</dbReference>
<organism evidence="1 2">
    <name type="scientific">Trichinella pseudospiralis</name>
    <name type="common">Parasitic roundworm</name>
    <dbReference type="NCBI Taxonomy" id="6337"/>
    <lineage>
        <taxon>Eukaryota</taxon>
        <taxon>Metazoa</taxon>
        <taxon>Ecdysozoa</taxon>
        <taxon>Nematoda</taxon>
        <taxon>Enoplea</taxon>
        <taxon>Dorylaimia</taxon>
        <taxon>Trichinellida</taxon>
        <taxon>Trichinellidae</taxon>
        <taxon>Trichinella</taxon>
    </lineage>
</organism>
<name>A0A0V1JGV7_TRIPS</name>
<evidence type="ECO:0000313" key="1">
    <source>
        <dbReference type="EMBL" id="KRZ34198.1"/>
    </source>
</evidence>
<accession>A0A0V1JGV7</accession>
<dbReference type="EMBL" id="JYDV01000099">
    <property type="protein sequence ID" value="KRZ34198.1"/>
    <property type="molecule type" value="Genomic_DNA"/>
</dbReference>
<protein>
    <submittedName>
        <fullName evidence="1">Uncharacterized protein</fullName>
    </submittedName>
</protein>
<sequence>MLLSLVTEVGQHWCTLVGVAVLLRQIHNKVHLFGCFGINKTIDNCQEQIKAEYFSCLCFQSTTFHRQGTTLSSPNQLCYSSFLVMLFIQLFNA</sequence>
<evidence type="ECO:0000313" key="2">
    <source>
        <dbReference type="Proteomes" id="UP000054826"/>
    </source>
</evidence>
<comment type="caution">
    <text evidence="1">The sequence shown here is derived from an EMBL/GenBank/DDBJ whole genome shotgun (WGS) entry which is preliminary data.</text>
</comment>
<gene>
    <name evidence="1" type="ORF">T4C_1899</name>
</gene>
<dbReference type="AlphaFoldDB" id="A0A0V1JGV7"/>
<proteinExistence type="predicted"/>